<protein>
    <submittedName>
        <fullName evidence="1">Uncharacterized protein</fullName>
    </submittedName>
</protein>
<evidence type="ECO:0000313" key="1">
    <source>
        <dbReference type="EMBL" id="TWW08401.1"/>
    </source>
</evidence>
<accession>A0A5C6M5X1</accession>
<reference evidence="1 2" key="2">
    <citation type="submission" date="2019-08" db="EMBL/GenBank/DDBJ databases">
        <authorList>
            <person name="Henke P."/>
        </authorList>
    </citation>
    <scope>NUCLEOTIDE SEQUENCE [LARGE SCALE GENOMIC DNA]</scope>
    <source>
        <strain evidence="1">Phe10_nw2017</strain>
    </source>
</reference>
<gene>
    <name evidence="1" type="ORF">E3A20_24710</name>
</gene>
<dbReference type="Gene3D" id="3.40.50.300">
    <property type="entry name" value="P-loop containing nucleotide triphosphate hydrolases"/>
    <property type="match status" value="1"/>
</dbReference>
<dbReference type="InterPro" id="IPR027417">
    <property type="entry name" value="P-loop_NTPase"/>
</dbReference>
<organism evidence="1 2">
    <name type="scientific">Planctomyces bekefii</name>
    <dbReference type="NCBI Taxonomy" id="1653850"/>
    <lineage>
        <taxon>Bacteria</taxon>
        <taxon>Pseudomonadati</taxon>
        <taxon>Planctomycetota</taxon>
        <taxon>Planctomycetia</taxon>
        <taxon>Planctomycetales</taxon>
        <taxon>Planctomycetaceae</taxon>
        <taxon>Planctomyces</taxon>
    </lineage>
</organism>
<name>A0A5C6M5X1_9PLAN</name>
<evidence type="ECO:0000313" key="2">
    <source>
        <dbReference type="Proteomes" id="UP000321083"/>
    </source>
</evidence>
<dbReference type="EMBL" id="SRHE01000687">
    <property type="protein sequence ID" value="TWW08401.1"/>
    <property type="molecule type" value="Genomic_DNA"/>
</dbReference>
<dbReference type="Proteomes" id="UP000321083">
    <property type="component" value="Unassembled WGS sequence"/>
</dbReference>
<dbReference type="SUPFAM" id="SSF52540">
    <property type="entry name" value="P-loop containing nucleoside triphosphate hydrolases"/>
    <property type="match status" value="1"/>
</dbReference>
<proteinExistence type="predicted"/>
<sequence length="140" mass="15545">MGAGKTTVGNLLQGLLPDAHFVEVDDIKCDLQGGAGKCNPAQDFTEAGRRARMKLDGGQHVVVIEPLCERKHVNYVLRAAGVMEGSLNLVAVWLHCTKETALQRKRPAFTAAVFPICLDSRRLHRLLQWSRPQLRTETCR</sequence>
<comment type="caution">
    <text evidence="1">The sequence shown here is derived from an EMBL/GenBank/DDBJ whole genome shotgun (WGS) entry which is preliminary data.</text>
</comment>
<reference evidence="1 2" key="1">
    <citation type="submission" date="2019-08" db="EMBL/GenBank/DDBJ databases">
        <title>100 year-old enigma solved: identification of Planctomyces bekefii, the type genus and species of the phylum Planctomycetes.</title>
        <authorList>
            <person name="Svetlana D.N."/>
            <person name="Overmann J."/>
        </authorList>
    </citation>
    <scope>NUCLEOTIDE SEQUENCE [LARGE SCALE GENOMIC DNA]</scope>
    <source>
        <strain evidence="1">Phe10_nw2017</strain>
    </source>
</reference>
<dbReference type="AlphaFoldDB" id="A0A5C6M5X1"/>
<keyword evidence="2" id="KW-1185">Reference proteome</keyword>